<feature type="domain" description="DinB-like" evidence="6">
    <location>
        <begin position="20"/>
        <end position="151"/>
    </location>
</feature>
<accession>M7N7X3</accession>
<dbReference type="Pfam" id="PF03781">
    <property type="entry name" value="FGE-sulfatase"/>
    <property type="match status" value="2"/>
</dbReference>
<name>M7N7X3_9BACT</name>
<organism evidence="7 8">
    <name type="scientific">Cesiribacter andamanensis AMV16</name>
    <dbReference type="NCBI Taxonomy" id="1279009"/>
    <lineage>
        <taxon>Bacteria</taxon>
        <taxon>Pseudomonadati</taxon>
        <taxon>Bacteroidota</taxon>
        <taxon>Cytophagia</taxon>
        <taxon>Cytophagales</taxon>
        <taxon>Cesiribacteraceae</taxon>
        <taxon>Cesiribacter</taxon>
    </lineage>
</organism>
<dbReference type="InterPro" id="IPR024775">
    <property type="entry name" value="DinB-like"/>
</dbReference>
<evidence type="ECO:0000256" key="4">
    <source>
        <dbReference type="SAM" id="MobiDB-lite"/>
    </source>
</evidence>
<dbReference type="EMBL" id="AODQ01000028">
    <property type="protein sequence ID" value="EMR03347.1"/>
    <property type="molecule type" value="Genomic_DNA"/>
</dbReference>
<dbReference type="GO" id="GO:0016491">
    <property type="term" value="F:oxidoreductase activity"/>
    <property type="evidence" value="ECO:0007669"/>
    <property type="project" value="UniProtKB-KW"/>
</dbReference>
<evidence type="ECO:0000256" key="1">
    <source>
        <dbReference type="ARBA" id="ARBA00023002"/>
    </source>
</evidence>
<keyword evidence="8" id="KW-1185">Reference proteome</keyword>
<evidence type="ECO:0000259" key="6">
    <source>
        <dbReference type="Pfam" id="PF12867"/>
    </source>
</evidence>
<dbReference type="PANTHER" id="PTHR23150">
    <property type="entry name" value="SULFATASE MODIFYING FACTOR 1, 2"/>
    <property type="match status" value="1"/>
</dbReference>
<dbReference type="InterPro" id="IPR042095">
    <property type="entry name" value="SUMF_sf"/>
</dbReference>
<evidence type="ECO:0000313" key="7">
    <source>
        <dbReference type="EMBL" id="EMR03347.1"/>
    </source>
</evidence>
<evidence type="ECO:0000256" key="3">
    <source>
        <dbReference type="ARBA" id="ARBA00037882"/>
    </source>
</evidence>
<dbReference type="RefSeq" id="WP_009194923.1">
    <property type="nucleotide sequence ID" value="NZ_AODQ01000028.1"/>
</dbReference>
<dbReference type="eggNOG" id="COG1262">
    <property type="taxonomic scope" value="Bacteria"/>
</dbReference>
<feature type="domain" description="Sulfatase-modifying factor enzyme-like" evidence="5">
    <location>
        <begin position="384"/>
        <end position="465"/>
    </location>
</feature>
<evidence type="ECO:0000259" key="5">
    <source>
        <dbReference type="Pfam" id="PF03781"/>
    </source>
</evidence>
<gene>
    <name evidence="7" type="primary">egtB</name>
    <name evidence="7" type="ORF">ADICEAN_01525</name>
</gene>
<protein>
    <submittedName>
        <fullName evidence="7">Iron(II)-dependent oxidoreductase EgtB</fullName>
        <ecNumber evidence="7">1.8.-.-</ecNumber>
    </submittedName>
</protein>
<dbReference type="SUPFAM" id="SSF109854">
    <property type="entry name" value="DinB/YfiT-like putative metalloenzymes"/>
    <property type="match status" value="1"/>
</dbReference>
<dbReference type="PANTHER" id="PTHR23150:SF36">
    <property type="entry name" value="HERCYNINE OXYGENASE"/>
    <property type="match status" value="1"/>
</dbReference>
<evidence type="ECO:0000313" key="8">
    <source>
        <dbReference type="Proteomes" id="UP000011910"/>
    </source>
</evidence>
<dbReference type="InterPro" id="IPR016187">
    <property type="entry name" value="CTDL_fold"/>
</dbReference>
<comment type="caution">
    <text evidence="7">The sequence shown here is derived from an EMBL/GenBank/DDBJ whole genome shotgun (WGS) entry which is preliminary data.</text>
</comment>
<proteinExistence type="predicted"/>
<feature type="region of interest" description="Disordered" evidence="4">
    <location>
        <begin position="207"/>
        <end position="241"/>
    </location>
</feature>
<dbReference type="Proteomes" id="UP000011910">
    <property type="component" value="Unassembled WGS sequence"/>
</dbReference>
<comment type="pathway">
    <text evidence="3">Amino-acid biosynthesis; ergothioneine biosynthesis.</text>
</comment>
<dbReference type="PATRIC" id="fig|1279009.4.peg.1543"/>
<dbReference type="InterPro" id="IPR051043">
    <property type="entry name" value="Sulfatase_Mod_Factor_Kinase"/>
</dbReference>
<dbReference type="AlphaFoldDB" id="M7N7X3"/>
<dbReference type="STRING" id="1279009.ADICEAN_01525"/>
<dbReference type="SUPFAM" id="SSF56436">
    <property type="entry name" value="C-type lectin-like"/>
    <property type="match status" value="1"/>
</dbReference>
<dbReference type="Gene3D" id="3.90.1580.10">
    <property type="entry name" value="paralog of FGE (formylglycine-generating enzyme)"/>
    <property type="match status" value="1"/>
</dbReference>
<keyword evidence="2" id="KW-0408">Iron</keyword>
<feature type="compositionally biased region" description="Low complexity" evidence="4">
    <location>
        <begin position="207"/>
        <end position="238"/>
    </location>
</feature>
<feature type="domain" description="Sulfatase-modifying factor enzyme-like" evidence="5">
    <location>
        <begin position="248"/>
        <end position="364"/>
    </location>
</feature>
<sequence>MQSESPAILSPTQSDLLSRFKHVRATTEKLCAPLQTEDYVVQPVVDVSPPKWHIGHTTWFFEEFVLDGNLPGYERFDPQYAYLFNSYYEGVGKRVVRTDRGNMTRPSVEEVYQYRAYVDQQLECYLQEHSLPAEVAEKLELGLQHEQQHQELLLYDIKFILGGNPLFPPYRARKAAKEAAQPVGELQFLPMEEGVYEIGWGADTQSADAQSADAQSADAQSADAQSADAQSADAQSADGPGRRGFCFDNELGRHKVYLQAYAIADRLVTNGEWLEFMEAGGYRYFRHWMQEGWQWVQEQGIQAPYHWHRIDGQWQRFSLHGLEPVDLQEPVTHISFYEADAYAKWRGLRLPTEQEWEAACRKHSPAPPAYANFQDSELFEPAVRSSGNRQFWGDVWEWTGSAYRPYPYFSEAPGPVGEYNGKFMINQMVLRGGSCATPRDHIRASYRNFFHPQLRWLFSGLRLAKQL</sequence>
<dbReference type="OrthoDB" id="9768004at2"/>
<dbReference type="EC" id="1.8.-.-" evidence="7"/>
<evidence type="ECO:0000256" key="2">
    <source>
        <dbReference type="ARBA" id="ARBA00023004"/>
    </source>
</evidence>
<reference evidence="7 8" key="1">
    <citation type="journal article" date="2013" name="Genome Announc.">
        <title>Draft Genome Sequence of Cesiribacter andamanensis Strain AMV16T, Isolated from a Soil Sample from a Mud Volcano in the Andaman Islands, India.</title>
        <authorList>
            <person name="Shivaji S."/>
            <person name="Ara S."/>
            <person name="Begum Z."/>
            <person name="Srinivas T.N."/>
            <person name="Singh A."/>
            <person name="Kumar Pinnaka A."/>
        </authorList>
    </citation>
    <scope>NUCLEOTIDE SEQUENCE [LARGE SCALE GENOMIC DNA]</scope>
    <source>
        <strain evidence="7 8">AMV16</strain>
    </source>
</reference>
<dbReference type="InterPro" id="IPR005532">
    <property type="entry name" value="SUMF_dom"/>
</dbReference>
<keyword evidence="1 7" id="KW-0560">Oxidoreductase</keyword>
<dbReference type="Pfam" id="PF12867">
    <property type="entry name" value="DinB_2"/>
    <property type="match status" value="1"/>
</dbReference>
<dbReference type="InterPro" id="IPR034660">
    <property type="entry name" value="DinB/YfiT-like"/>
</dbReference>